<dbReference type="EMBL" id="VENJ01000030">
    <property type="protein sequence ID" value="MTJ05899.1"/>
    <property type="molecule type" value="Genomic_DNA"/>
</dbReference>
<name>A0A7C9LMX2_9RHOB</name>
<comment type="caution">
    <text evidence="1">The sequence shown here is derived from an EMBL/GenBank/DDBJ whole genome shotgun (WGS) entry which is preliminary data.</text>
</comment>
<accession>A0A7C9LMX2</accession>
<evidence type="ECO:0000313" key="2">
    <source>
        <dbReference type="Proteomes" id="UP000483078"/>
    </source>
</evidence>
<reference evidence="1 2" key="1">
    <citation type="submission" date="2019-06" db="EMBL/GenBank/DDBJ databases">
        <title>Enrichment of Autotrophic Halophilic Microorganisms from Red Sea Brine Pool Using Microbial Electrosynthesis System.</title>
        <authorList>
            <person name="Alqahtani M.F."/>
            <person name="Bajracharya S."/>
            <person name="Katuri K.P."/>
            <person name="Ali M."/>
            <person name="Saikaly P.E."/>
        </authorList>
    </citation>
    <scope>NUCLEOTIDE SEQUENCE [LARGE SCALE GENOMIC DNA]</scope>
    <source>
        <strain evidence="1">MES6</strain>
    </source>
</reference>
<sequence length="127" mass="13906">MDTRQSAQLARVVHANDEYQYVINRGSSNGVDIGDRYLVFGLGDEIVDPDTGESLGTLEIVRGKARIIHVQEKMSTLESIETEDVGGRKRIIKGGGLAILGSQEIVEDVREQLRPLDAQVGDFAKPI</sequence>
<proteinExistence type="predicted"/>
<gene>
    <name evidence="1" type="ORF">FH759_14615</name>
</gene>
<dbReference type="AlphaFoldDB" id="A0A7C9LMX2"/>
<dbReference type="Proteomes" id="UP000483078">
    <property type="component" value="Unassembled WGS sequence"/>
</dbReference>
<organism evidence="1 2">
    <name type="scientific">Sediminimonas qiaohouensis</name>
    <dbReference type="NCBI Taxonomy" id="552061"/>
    <lineage>
        <taxon>Bacteria</taxon>
        <taxon>Pseudomonadati</taxon>
        <taxon>Pseudomonadota</taxon>
        <taxon>Alphaproteobacteria</taxon>
        <taxon>Rhodobacterales</taxon>
        <taxon>Roseobacteraceae</taxon>
        <taxon>Sediminimonas</taxon>
    </lineage>
</organism>
<protein>
    <submittedName>
        <fullName evidence="1">Uncharacterized protein</fullName>
    </submittedName>
</protein>
<evidence type="ECO:0000313" key="1">
    <source>
        <dbReference type="EMBL" id="MTJ05899.1"/>
    </source>
</evidence>